<dbReference type="GO" id="GO:0003700">
    <property type="term" value="F:DNA-binding transcription factor activity"/>
    <property type="evidence" value="ECO:0007669"/>
    <property type="project" value="TreeGrafter"/>
</dbReference>
<keyword evidence="1" id="KW-0238">DNA-binding</keyword>
<dbReference type="SUPFAM" id="SSF46785">
    <property type="entry name" value="Winged helix' DNA-binding domain"/>
    <property type="match status" value="1"/>
</dbReference>
<protein>
    <submittedName>
        <fullName evidence="2">Rrf2 family transcriptional regulator</fullName>
    </submittedName>
</protein>
<gene>
    <name evidence="2" type="ORF">EFD62_09995</name>
</gene>
<evidence type="ECO:0000256" key="1">
    <source>
        <dbReference type="ARBA" id="ARBA00023125"/>
    </source>
</evidence>
<comment type="caution">
    <text evidence="2">The sequence shown here is derived from an EMBL/GenBank/DDBJ whole genome shotgun (WGS) entry which is preliminary data.</text>
</comment>
<dbReference type="Gene3D" id="1.10.10.10">
    <property type="entry name" value="Winged helix-like DNA-binding domain superfamily/Winged helix DNA-binding domain"/>
    <property type="match status" value="1"/>
</dbReference>
<reference evidence="3" key="1">
    <citation type="submission" date="2018-11" db="EMBL/GenBank/DDBJ databases">
        <title>Genome sequencing of a novel mesophilic and cellulolytic organism within the genus Hungateiclostridium.</title>
        <authorList>
            <person name="Rettenmaier R."/>
            <person name="Liebl W."/>
            <person name="Zverlov V."/>
        </authorList>
    </citation>
    <scope>NUCLEOTIDE SEQUENCE [LARGE SCALE GENOMIC DNA]</scope>
    <source>
        <strain evidence="3">N2K1</strain>
    </source>
</reference>
<evidence type="ECO:0000313" key="2">
    <source>
        <dbReference type="EMBL" id="RXE58954.1"/>
    </source>
</evidence>
<dbReference type="InterPro" id="IPR036388">
    <property type="entry name" value="WH-like_DNA-bd_sf"/>
</dbReference>
<dbReference type="PROSITE" id="PS51197">
    <property type="entry name" value="HTH_RRF2_2"/>
    <property type="match status" value="1"/>
</dbReference>
<dbReference type="Proteomes" id="UP000289166">
    <property type="component" value="Unassembled WGS sequence"/>
</dbReference>
<dbReference type="EMBL" id="RLII01000011">
    <property type="protein sequence ID" value="RXE58954.1"/>
    <property type="molecule type" value="Genomic_DNA"/>
</dbReference>
<dbReference type="OrthoDB" id="9808360at2"/>
<dbReference type="Pfam" id="PF02082">
    <property type="entry name" value="Rrf2"/>
    <property type="match status" value="1"/>
</dbReference>
<dbReference type="PANTHER" id="PTHR33221:SF5">
    <property type="entry name" value="HTH-TYPE TRANSCRIPTIONAL REGULATOR ISCR"/>
    <property type="match status" value="1"/>
</dbReference>
<dbReference type="GO" id="GO:0003677">
    <property type="term" value="F:DNA binding"/>
    <property type="evidence" value="ECO:0007669"/>
    <property type="project" value="UniProtKB-KW"/>
</dbReference>
<keyword evidence="3" id="KW-1185">Reference proteome</keyword>
<name>A0A4Q0I3V0_9FIRM</name>
<dbReference type="AlphaFoldDB" id="A0A4Q0I3V0"/>
<organism evidence="2 3">
    <name type="scientific">Acetivibrio mesophilus</name>
    <dbReference type="NCBI Taxonomy" id="2487273"/>
    <lineage>
        <taxon>Bacteria</taxon>
        <taxon>Bacillati</taxon>
        <taxon>Bacillota</taxon>
        <taxon>Clostridia</taxon>
        <taxon>Eubacteriales</taxon>
        <taxon>Oscillospiraceae</taxon>
        <taxon>Acetivibrio</taxon>
    </lineage>
</organism>
<dbReference type="InterPro" id="IPR000944">
    <property type="entry name" value="Tscrpt_reg_Rrf2"/>
</dbReference>
<dbReference type="InterPro" id="IPR036390">
    <property type="entry name" value="WH_DNA-bd_sf"/>
</dbReference>
<dbReference type="PANTHER" id="PTHR33221">
    <property type="entry name" value="WINGED HELIX-TURN-HELIX TRANSCRIPTIONAL REGULATOR, RRF2 FAMILY"/>
    <property type="match status" value="1"/>
</dbReference>
<dbReference type="InterPro" id="IPR030489">
    <property type="entry name" value="TR_Rrf2-type_CS"/>
</dbReference>
<dbReference type="NCBIfam" id="TIGR00738">
    <property type="entry name" value="rrf2_super"/>
    <property type="match status" value="1"/>
</dbReference>
<dbReference type="PROSITE" id="PS01332">
    <property type="entry name" value="HTH_RRF2_1"/>
    <property type="match status" value="1"/>
</dbReference>
<dbReference type="GO" id="GO:0005829">
    <property type="term" value="C:cytosol"/>
    <property type="evidence" value="ECO:0007669"/>
    <property type="project" value="TreeGrafter"/>
</dbReference>
<proteinExistence type="predicted"/>
<sequence length="153" mass="16959">MKISTKGRYGLEAIVDLAIHSSEGRVNLKSIAERCEMSEAYILQIFLVLRRAGIVDSIRGAQGGYVLSRDPSQITVGDILTVLEGPLAPVPCIAEKSKRAKTTCNRFDNCTARNFWESVMNTLSEVANSITIEDLVKCYNSSFSQSIDLEYYI</sequence>
<accession>A0A4Q0I3V0</accession>
<evidence type="ECO:0000313" key="3">
    <source>
        <dbReference type="Proteomes" id="UP000289166"/>
    </source>
</evidence>
<dbReference type="RefSeq" id="WP_069194882.1">
    <property type="nucleotide sequence ID" value="NZ_RLII01000011.1"/>
</dbReference>